<dbReference type="AlphaFoldDB" id="A0A7C4RSX8"/>
<organism evidence="10">
    <name type="scientific">Desulfatirhabdium butyrativorans</name>
    <dbReference type="NCBI Taxonomy" id="340467"/>
    <lineage>
        <taxon>Bacteria</taxon>
        <taxon>Pseudomonadati</taxon>
        <taxon>Thermodesulfobacteriota</taxon>
        <taxon>Desulfobacteria</taxon>
        <taxon>Desulfobacterales</taxon>
        <taxon>Desulfatirhabdiaceae</taxon>
        <taxon>Desulfatirhabdium</taxon>
    </lineage>
</organism>
<sequence length="260" mass="28856">MKRSFIVGCIALMSLCLMVNAFAAEKKKLRIGNEGAYPPFNLVNKEGKVEGFDIDIARALCKEMNVEPVIVVQDWDGLIPGLIAKKYDCIISSMSITDERKQKVDFTDKYYTTPARFVAKKGAGYTITKEGLKGKTIGVQRATIHENFANDMFADVATIKAYATQDEANMDLVAGRVDLVVADATVLEGAFLNTDAGKDFEFTGPDFKDKKWFGEGIGIAVRKGDKELREKLNKAIKAIRANGEYQKINAKYFKFDVYGD</sequence>
<dbReference type="GO" id="GO:0016020">
    <property type="term" value="C:membrane"/>
    <property type="evidence" value="ECO:0007669"/>
    <property type="project" value="InterPro"/>
</dbReference>
<dbReference type="GO" id="GO:0030288">
    <property type="term" value="C:outer membrane-bounded periplasmic space"/>
    <property type="evidence" value="ECO:0007669"/>
    <property type="project" value="InterPro"/>
</dbReference>
<dbReference type="SUPFAM" id="SSF53850">
    <property type="entry name" value="Periplasmic binding protein-like II"/>
    <property type="match status" value="1"/>
</dbReference>
<comment type="subcellular location">
    <subcellularLocation>
        <location evidence="1">Periplasm</location>
    </subcellularLocation>
</comment>
<evidence type="ECO:0000256" key="3">
    <source>
        <dbReference type="ARBA" id="ARBA00022448"/>
    </source>
</evidence>
<comment type="similarity">
    <text evidence="2 6">Belongs to the bacterial solute-binding protein 3 family.</text>
</comment>
<dbReference type="EMBL" id="DSUH01000248">
    <property type="protein sequence ID" value="HGU33346.1"/>
    <property type="molecule type" value="Genomic_DNA"/>
</dbReference>
<dbReference type="Pfam" id="PF00497">
    <property type="entry name" value="SBP_bac_3"/>
    <property type="match status" value="1"/>
</dbReference>
<keyword evidence="4 7" id="KW-0732">Signal</keyword>
<evidence type="ECO:0000256" key="5">
    <source>
        <dbReference type="ARBA" id="ARBA00022764"/>
    </source>
</evidence>
<gene>
    <name evidence="10" type="ORF">ENS29_10885</name>
</gene>
<comment type="caution">
    <text evidence="10">The sequence shown here is derived from an EMBL/GenBank/DDBJ whole genome shotgun (WGS) entry which is preliminary data.</text>
</comment>
<dbReference type="PANTHER" id="PTHR35936:SF17">
    <property type="entry name" value="ARGININE-BINDING EXTRACELLULAR PROTEIN ARTP"/>
    <property type="match status" value="1"/>
</dbReference>
<feature type="signal peptide" evidence="7">
    <location>
        <begin position="1"/>
        <end position="23"/>
    </location>
</feature>
<evidence type="ECO:0000256" key="7">
    <source>
        <dbReference type="SAM" id="SignalP"/>
    </source>
</evidence>
<evidence type="ECO:0000256" key="4">
    <source>
        <dbReference type="ARBA" id="ARBA00022729"/>
    </source>
</evidence>
<name>A0A7C4RSX8_9BACT</name>
<reference evidence="10" key="1">
    <citation type="journal article" date="2020" name="mSystems">
        <title>Genome- and Community-Level Interaction Insights into Carbon Utilization and Element Cycling Functions of Hydrothermarchaeota in Hydrothermal Sediment.</title>
        <authorList>
            <person name="Zhou Z."/>
            <person name="Liu Y."/>
            <person name="Xu W."/>
            <person name="Pan J."/>
            <person name="Luo Z.H."/>
            <person name="Li M."/>
        </authorList>
    </citation>
    <scope>NUCLEOTIDE SEQUENCE [LARGE SCALE GENOMIC DNA]</scope>
    <source>
        <strain evidence="10">SpSt-477</strain>
    </source>
</reference>
<dbReference type="Gene3D" id="3.40.190.10">
    <property type="entry name" value="Periplasmic binding protein-like II"/>
    <property type="match status" value="2"/>
</dbReference>
<dbReference type="SMART" id="SM00062">
    <property type="entry name" value="PBPb"/>
    <property type="match status" value="1"/>
</dbReference>
<keyword evidence="5" id="KW-0574">Periplasm</keyword>
<feature type="chain" id="PRO_5027899684" evidence="7">
    <location>
        <begin position="24"/>
        <end position="260"/>
    </location>
</feature>
<dbReference type="NCBIfam" id="TIGR01096">
    <property type="entry name" value="3A0103s03R"/>
    <property type="match status" value="1"/>
</dbReference>
<feature type="domain" description="Ionotropic glutamate receptor C-terminal" evidence="9">
    <location>
        <begin position="28"/>
        <end position="255"/>
    </location>
</feature>
<dbReference type="InterPro" id="IPR018313">
    <property type="entry name" value="SBP_3_CS"/>
</dbReference>
<dbReference type="CDD" id="cd13703">
    <property type="entry name" value="PBP2_HisJ_LAO"/>
    <property type="match status" value="1"/>
</dbReference>
<accession>A0A7C4RSX8</accession>
<dbReference type="InterPro" id="IPR001638">
    <property type="entry name" value="Solute-binding_3/MltF_N"/>
</dbReference>
<dbReference type="PANTHER" id="PTHR35936">
    <property type="entry name" value="MEMBRANE-BOUND LYTIC MUREIN TRANSGLYCOSYLASE F"/>
    <property type="match status" value="1"/>
</dbReference>
<dbReference type="GO" id="GO:0015276">
    <property type="term" value="F:ligand-gated monoatomic ion channel activity"/>
    <property type="evidence" value="ECO:0007669"/>
    <property type="project" value="InterPro"/>
</dbReference>
<evidence type="ECO:0000256" key="1">
    <source>
        <dbReference type="ARBA" id="ARBA00004418"/>
    </source>
</evidence>
<dbReference type="InterPro" id="IPR001320">
    <property type="entry name" value="Iontro_rcpt_C"/>
</dbReference>
<evidence type="ECO:0000259" key="9">
    <source>
        <dbReference type="SMART" id="SM00079"/>
    </source>
</evidence>
<feature type="domain" description="Solute-binding protein family 3/N-terminal" evidence="8">
    <location>
        <begin position="28"/>
        <end position="256"/>
    </location>
</feature>
<evidence type="ECO:0000256" key="6">
    <source>
        <dbReference type="RuleBase" id="RU003744"/>
    </source>
</evidence>
<evidence type="ECO:0000313" key="10">
    <source>
        <dbReference type="EMBL" id="HGU33346.1"/>
    </source>
</evidence>
<dbReference type="PROSITE" id="PS01039">
    <property type="entry name" value="SBP_BACTERIAL_3"/>
    <property type="match status" value="1"/>
</dbReference>
<keyword evidence="3" id="KW-0813">Transport</keyword>
<dbReference type="SMART" id="SM00079">
    <property type="entry name" value="PBPe"/>
    <property type="match status" value="1"/>
</dbReference>
<protein>
    <submittedName>
        <fullName evidence="10">ABC transporter substrate-binding protein</fullName>
    </submittedName>
</protein>
<evidence type="ECO:0000259" key="8">
    <source>
        <dbReference type="SMART" id="SM00062"/>
    </source>
</evidence>
<dbReference type="InterPro" id="IPR005768">
    <property type="entry name" value="Lys_Arg_Orn-bd"/>
</dbReference>
<proteinExistence type="inferred from homology"/>
<evidence type="ECO:0000256" key="2">
    <source>
        <dbReference type="ARBA" id="ARBA00010333"/>
    </source>
</evidence>